<feature type="chain" id="PRO_5010321972" description="Sel1 repeat family protein" evidence="1">
    <location>
        <begin position="22"/>
        <end position="187"/>
    </location>
</feature>
<dbReference type="SUPFAM" id="SSF81901">
    <property type="entry name" value="HCP-like"/>
    <property type="match status" value="1"/>
</dbReference>
<accession>A0A1H7LWS7</accession>
<evidence type="ECO:0000313" key="2">
    <source>
        <dbReference type="EMBL" id="SEL03391.1"/>
    </source>
</evidence>
<dbReference type="RefSeq" id="WP_139214052.1">
    <property type="nucleotide sequence ID" value="NZ_FOAS01000007.1"/>
</dbReference>
<dbReference type="AlphaFoldDB" id="A0A1H7LWS7"/>
<dbReference type="InterPro" id="IPR011990">
    <property type="entry name" value="TPR-like_helical_dom_sf"/>
</dbReference>
<organism evidence="2 3">
    <name type="scientific">Atopomonas hussainii</name>
    <dbReference type="NCBI Taxonomy" id="1429083"/>
    <lineage>
        <taxon>Bacteria</taxon>
        <taxon>Pseudomonadati</taxon>
        <taxon>Pseudomonadota</taxon>
        <taxon>Gammaproteobacteria</taxon>
        <taxon>Pseudomonadales</taxon>
        <taxon>Pseudomonadaceae</taxon>
        <taxon>Atopomonas</taxon>
    </lineage>
</organism>
<proteinExistence type="predicted"/>
<dbReference type="InterPro" id="IPR050767">
    <property type="entry name" value="Sel1_AlgK"/>
</dbReference>
<dbReference type="SMART" id="SM00671">
    <property type="entry name" value="SEL1"/>
    <property type="match status" value="2"/>
</dbReference>
<evidence type="ECO:0000256" key="1">
    <source>
        <dbReference type="SAM" id="SignalP"/>
    </source>
</evidence>
<sequence length="187" mass="20647">MTLVRRLLIPVSLCFSAQLFALDDSNTLLLPSDERCLLSLSSTESAAQALSQCSDWAAQGDRQAQFELGQYWLKQPLERQDLPQALHWLELASLQGHAEAQRLLGLMYWQGQGVDGNNVQAYVILKMAAVNGSDQAMDDADHLAEQMQRSELAIATQVLGDIFRRYLDELQSLPANAPLGAQPTPLP</sequence>
<reference evidence="2 3" key="1">
    <citation type="submission" date="2016-10" db="EMBL/GenBank/DDBJ databases">
        <authorList>
            <person name="de Groot N.N."/>
        </authorList>
    </citation>
    <scope>NUCLEOTIDE SEQUENCE [LARGE SCALE GENOMIC DNA]</scope>
    <source>
        <strain evidence="2 3">JCM 19513</strain>
    </source>
</reference>
<dbReference type="EMBL" id="FOAS01000007">
    <property type="protein sequence ID" value="SEL03391.1"/>
    <property type="molecule type" value="Genomic_DNA"/>
</dbReference>
<dbReference type="Proteomes" id="UP000185766">
    <property type="component" value="Unassembled WGS sequence"/>
</dbReference>
<dbReference type="PANTHER" id="PTHR11102">
    <property type="entry name" value="SEL-1-LIKE PROTEIN"/>
    <property type="match status" value="1"/>
</dbReference>
<dbReference type="InterPro" id="IPR006597">
    <property type="entry name" value="Sel1-like"/>
</dbReference>
<evidence type="ECO:0000313" key="3">
    <source>
        <dbReference type="Proteomes" id="UP000185766"/>
    </source>
</evidence>
<gene>
    <name evidence="2" type="ORF">SAMN05216214_107148</name>
</gene>
<evidence type="ECO:0008006" key="4">
    <source>
        <dbReference type="Google" id="ProtNLM"/>
    </source>
</evidence>
<protein>
    <recommendedName>
        <fullName evidence="4">Sel1 repeat family protein</fullName>
    </recommendedName>
</protein>
<name>A0A1H7LWS7_9GAMM</name>
<dbReference type="Pfam" id="PF08238">
    <property type="entry name" value="Sel1"/>
    <property type="match status" value="2"/>
</dbReference>
<dbReference type="Gene3D" id="1.25.40.10">
    <property type="entry name" value="Tetratricopeptide repeat domain"/>
    <property type="match status" value="1"/>
</dbReference>
<dbReference type="STRING" id="1429083.GCA_001885685_01541"/>
<feature type="signal peptide" evidence="1">
    <location>
        <begin position="1"/>
        <end position="21"/>
    </location>
</feature>
<dbReference type="PANTHER" id="PTHR11102:SF160">
    <property type="entry name" value="ERAD-ASSOCIATED E3 UBIQUITIN-PROTEIN LIGASE COMPONENT HRD3"/>
    <property type="match status" value="1"/>
</dbReference>
<keyword evidence="3" id="KW-1185">Reference proteome</keyword>
<keyword evidence="1" id="KW-0732">Signal</keyword>